<name>A0A1X7SXJ5_AMPQE</name>
<sequence length="106" mass="12539">MNAYFGVMIIMGLMRLPALSNYWRRDPLFHCSIIADCMSRDRFYEVFRYLHFIGNTTITTPSNDRLYKGRQFLTMIGERFEVLYHPHCQCAIDEAMVPYKGRSSLK</sequence>
<organism evidence="3">
    <name type="scientific">Amphimedon queenslandica</name>
    <name type="common">Sponge</name>
    <dbReference type="NCBI Taxonomy" id="400682"/>
    <lineage>
        <taxon>Eukaryota</taxon>
        <taxon>Metazoa</taxon>
        <taxon>Porifera</taxon>
        <taxon>Demospongiae</taxon>
        <taxon>Heteroscleromorpha</taxon>
        <taxon>Haplosclerida</taxon>
        <taxon>Niphatidae</taxon>
        <taxon>Amphimedon</taxon>
    </lineage>
</organism>
<dbReference type="AlphaFoldDB" id="A0A1X7SXJ5"/>
<evidence type="ECO:0000256" key="1">
    <source>
        <dbReference type="SAM" id="SignalP"/>
    </source>
</evidence>
<keyword evidence="1" id="KW-0732">Signal</keyword>
<dbReference type="OrthoDB" id="5985989at2759"/>
<feature type="chain" id="PRO_5010867751" description="PiggyBac transposable element-derived protein domain-containing protein" evidence="1">
    <location>
        <begin position="21"/>
        <end position="106"/>
    </location>
</feature>
<feature type="domain" description="PiggyBac transposable element-derived protein" evidence="2">
    <location>
        <begin position="1"/>
        <end position="103"/>
    </location>
</feature>
<dbReference type="InterPro" id="IPR029526">
    <property type="entry name" value="PGBD"/>
</dbReference>
<dbReference type="STRING" id="400682.A0A1X7SXJ5"/>
<reference evidence="3" key="1">
    <citation type="submission" date="2017-05" db="UniProtKB">
        <authorList>
            <consortium name="EnsemblMetazoa"/>
        </authorList>
    </citation>
    <scope>IDENTIFICATION</scope>
</reference>
<dbReference type="PANTHER" id="PTHR46599">
    <property type="entry name" value="PIGGYBAC TRANSPOSABLE ELEMENT-DERIVED PROTEIN 4"/>
    <property type="match status" value="1"/>
</dbReference>
<dbReference type="EnsemblMetazoa" id="Aqu2.1.06683_001">
    <property type="protein sequence ID" value="Aqu2.1.06683_001"/>
    <property type="gene ID" value="Aqu2.1.06683"/>
</dbReference>
<evidence type="ECO:0000259" key="2">
    <source>
        <dbReference type="Pfam" id="PF13843"/>
    </source>
</evidence>
<proteinExistence type="predicted"/>
<dbReference type="PANTHER" id="PTHR46599:SF3">
    <property type="entry name" value="PIGGYBAC TRANSPOSABLE ELEMENT-DERIVED PROTEIN 4"/>
    <property type="match status" value="1"/>
</dbReference>
<protein>
    <recommendedName>
        <fullName evidence="2">PiggyBac transposable element-derived protein domain-containing protein</fullName>
    </recommendedName>
</protein>
<feature type="signal peptide" evidence="1">
    <location>
        <begin position="1"/>
        <end position="20"/>
    </location>
</feature>
<dbReference type="OMA" id="RYLHFIG"/>
<dbReference type="Pfam" id="PF13843">
    <property type="entry name" value="DDE_Tnp_1_7"/>
    <property type="match status" value="1"/>
</dbReference>
<dbReference type="InParanoid" id="A0A1X7SXJ5"/>
<accession>A0A1X7SXJ5</accession>
<evidence type="ECO:0000313" key="3">
    <source>
        <dbReference type="EnsemblMetazoa" id="Aqu2.1.06683_001"/>
    </source>
</evidence>